<dbReference type="PANTHER" id="PTHR31280:SF2">
    <property type="entry name" value="PROTEIN UNC-13 HOMOLOG"/>
    <property type="match status" value="1"/>
</dbReference>
<feature type="domain" description="MHD2" evidence="8">
    <location>
        <begin position="1070"/>
        <end position="1180"/>
    </location>
</feature>
<reference evidence="9" key="1">
    <citation type="submission" date="2015-04" db="UniProtKB">
        <authorList>
            <consortium name="EnsemblPlants"/>
        </authorList>
    </citation>
    <scope>IDENTIFICATION</scope>
    <source>
        <strain evidence="9">SL10</strain>
    </source>
</reference>
<feature type="compositionally biased region" description="Basic and acidic residues" evidence="5">
    <location>
        <begin position="343"/>
        <end position="354"/>
    </location>
</feature>
<sequence>MMRFFNWFYFFVSLVALLTITVLVYVQDNVGRQWGYDICAVGILAGLVVFLSGTRKYRFKKLVWRPLTQVAAVTAAAWSKRSLPRRCRPRGLATSCASTACAHGSPAAAVFSSPPLTTTTRKASRAHHRQLPPRPTPQAPRRVTSGIVVVGSRRRSPSPRARRRAMLAESDLGENVVELLQRYRRDRHVLLNYMLSGNLIKKVVMPPGAISLDDVDIDQVSVDYVLNCAKKGEALDLGDAIRLFHDSLDYPYVNNSGTVEEFFLLTKPEYSGPAPAREPPPVPAIAPSPVVIPAPIVDPPPVAVHSPVSTTNLSKSQSFDSPTEKELTIDDIEDFEDEEDEFDSRRASRRHQSDANDLSLRLPLFETGITDDDLRETAYEILVAAAGASGGLIVPQKEKKKEKRNKLMRKLGRSKSESTQSQTQRQPGLVGLLETMRAQLEITESMDIRTRQGLLNAMVGKVGKRMDNLLIPLELLCCISRAEFSDMKAYLRWQKRQLNMLEEGLINHPVVGFGELGRKVNELRNLFRKIEESESLQPSAAEVQRTECLRSLREVATSLSERPARGDLTGEVCHWADGYHLNVALYEKMLGSEQGLLKVVIEHLRKIPLKEQRGPQERLHLKSLRSSVDAEDSFQDFTFFQSFLSPVQKWVDKKLNDYHLHFSEGPSMMADIVTVAMLIRRILGEENNKGMESPDRDQIDRYITSSVKSAFVKMAHSVEAKADTSHEHVLASLAEETKKLLKKDTTVFSSVLSKWHPQSAVVSASLLHKLYGSKLKPFLEHAEHLTEDVVSVFPAADALEQYIMSVMASVVGDDGLDSICRQKLAPYQIESKSGTLILRWVNGQLERIETWVKRAAEQETWDPISPQQRHGASIVEVYRIIEETADQFFAFKVPMRTGELNSLCRGFDKAFQVYTQLVTGPIVDREDLIPPVPVLTRYKKELGIKAFVKKEIHEVRTVDERKASEIIQLTMPKLCVRLNSLYYGISQLSKLEDSINERWARRKSESINIRRSMSEKSKSAVSSQKNQFDGSRKEINAAIDRICEFTGLKVIFWDLQQPFIDNLYKNNVSQARLDAIMEVLDTVLNQLCNVIVEQLRDRVVTGLLQASLDGLLRVILDGGPTRVFSPSDATLLEEDLEILKEFFISGGDGLPRGTVENLVSRVRPVIDLIKQETRVLIDDLREVTQGAKSKFGTDSKTLLRVLCHRNDSEASHYVKKQFKIPSSAPAT</sequence>
<dbReference type="GO" id="GO:0016020">
    <property type="term" value="C:membrane"/>
    <property type="evidence" value="ECO:0007669"/>
    <property type="project" value="UniProtKB-SubCell"/>
</dbReference>
<protein>
    <recommendedName>
        <fullName evidence="11">MHD1 domain-containing protein</fullName>
    </recommendedName>
</protein>
<dbReference type="OMA" id="TIHHTCY"/>
<feature type="compositionally biased region" description="Polar residues" evidence="5">
    <location>
        <begin position="307"/>
        <end position="321"/>
    </location>
</feature>
<dbReference type="Gene3D" id="1.10.357.50">
    <property type="match status" value="1"/>
</dbReference>
<accession>A0A0E0GRY0</accession>
<dbReference type="STRING" id="4536.A0A0E0GRY0"/>
<evidence type="ECO:0000259" key="7">
    <source>
        <dbReference type="PROSITE" id="PS51258"/>
    </source>
</evidence>
<evidence type="ECO:0000256" key="3">
    <source>
        <dbReference type="ARBA" id="ARBA00022989"/>
    </source>
</evidence>
<keyword evidence="10" id="KW-1185">Reference proteome</keyword>
<evidence type="ECO:0008006" key="11">
    <source>
        <dbReference type="Google" id="ProtNLM"/>
    </source>
</evidence>
<comment type="subcellular location">
    <subcellularLocation>
        <location evidence="1">Membrane</location>
        <topology evidence="1">Multi-pass membrane protein</topology>
    </subcellularLocation>
</comment>
<dbReference type="Pfam" id="PF25761">
    <property type="entry name" value="TPR_PATROL1"/>
    <property type="match status" value="1"/>
</dbReference>
<organism evidence="9">
    <name type="scientific">Oryza nivara</name>
    <name type="common">Indian wild rice</name>
    <name type="synonym">Oryza sativa f. spontanea</name>
    <dbReference type="NCBI Taxonomy" id="4536"/>
    <lineage>
        <taxon>Eukaryota</taxon>
        <taxon>Viridiplantae</taxon>
        <taxon>Streptophyta</taxon>
        <taxon>Embryophyta</taxon>
        <taxon>Tracheophyta</taxon>
        <taxon>Spermatophyta</taxon>
        <taxon>Magnoliopsida</taxon>
        <taxon>Liliopsida</taxon>
        <taxon>Poales</taxon>
        <taxon>Poaceae</taxon>
        <taxon>BOP clade</taxon>
        <taxon>Oryzoideae</taxon>
        <taxon>Oryzeae</taxon>
        <taxon>Oryzinae</taxon>
        <taxon>Oryza</taxon>
    </lineage>
</organism>
<evidence type="ECO:0000256" key="1">
    <source>
        <dbReference type="ARBA" id="ARBA00004141"/>
    </source>
</evidence>
<evidence type="ECO:0000313" key="10">
    <source>
        <dbReference type="Proteomes" id="UP000006591"/>
    </source>
</evidence>
<keyword evidence="4 6" id="KW-0472">Membrane</keyword>
<feature type="region of interest" description="Disordered" evidence="5">
    <location>
        <begin position="113"/>
        <end position="141"/>
    </location>
</feature>
<dbReference type="AlphaFoldDB" id="A0A0E0GRY0"/>
<dbReference type="Gramene" id="ONIVA03G31100.1">
    <property type="protein sequence ID" value="ONIVA03G31100.1"/>
    <property type="gene ID" value="ONIVA03G31100"/>
</dbReference>
<dbReference type="PROSITE" id="PS51258">
    <property type="entry name" value="MHD1"/>
    <property type="match status" value="1"/>
</dbReference>
<keyword evidence="2 6" id="KW-0812">Transmembrane</keyword>
<evidence type="ECO:0000256" key="2">
    <source>
        <dbReference type="ARBA" id="ARBA00022692"/>
    </source>
</evidence>
<dbReference type="InterPro" id="IPR036259">
    <property type="entry name" value="MFS_trans_sf"/>
</dbReference>
<reference evidence="9" key="2">
    <citation type="submission" date="2018-04" db="EMBL/GenBank/DDBJ databases">
        <title>OnivRS2 (Oryza nivara Reference Sequence Version 2).</title>
        <authorList>
            <person name="Zhang J."/>
            <person name="Kudrna D."/>
            <person name="Lee S."/>
            <person name="Talag J."/>
            <person name="Rajasekar S."/>
            <person name="Welchert J."/>
            <person name="Hsing Y.-I."/>
            <person name="Wing R.A."/>
        </authorList>
    </citation>
    <scope>NUCLEOTIDE SEQUENCE [LARGE SCALE GENOMIC DNA]</scope>
    <source>
        <strain evidence="9">SL10</strain>
    </source>
</reference>
<dbReference type="InterPro" id="IPR057984">
    <property type="entry name" value="PATROL1_C"/>
</dbReference>
<dbReference type="Gene3D" id="1.20.1250.20">
    <property type="entry name" value="MFS general substrate transporter like domains"/>
    <property type="match status" value="1"/>
</dbReference>
<dbReference type="Proteomes" id="UP000006591">
    <property type="component" value="Chromosome 3"/>
</dbReference>
<dbReference type="InterPro" id="IPR008528">
    <property type="entry name" value="unc-13_homologue"/>
</dbReference>
<proteinExistence type="predicted"/>
<dbReference type="InterPro" id="IPR014770">
    <property type="entry name" value="Munc13_1"/>
</dbReference>
<feature type="domain" description="MHD1" evidence="7">
    <location>
        <begin position="790"/>
        <end position="932"/>
    </location>
</feature>
<dbReference type="PROSITE" id="PS51259">
    <property type="entry name" value="MHD2"/>
    <property type="match status" value="1"/>
</dbReference>
<feature type="transmembrane region" description="Helical" evidence="6">
    <location>
        <begin position="33"/>
        <end position="50"/>
    </location>
</feature>
<feature type="region of interest" description="Disordered" evidence="5">
    <location>
        <begin position="395"/>
        <end position="426"/>
    </location>
</feature>
<name>A0A0E0GRY0_ORYNI</name>
<evidence type="ECO:0000256" key="4">
    <source>
        <dbReference type="ARBA" id="ARBA00023136"/>
    </source>
</evidence>
<dbReference type="PANTHER" id="PTHR31280">
    <property type="entry name" value="PROTEIN UNC-13 HOMOLOG"/>
    <property type="match status" value="1"/>
</dbReference>
<dbReference type="eggNOG" id="KOG1237">
    <property type="taxonomic scope" value="Eukaryota"/>
</dbReference>
<dbReference type="EnsemblPlants" id="ONIVA03G31100.1">
    <property type="protein sequence ID" value="ONIVA03G31100.1"/>
    <property type="gene ID" value="ONIVA03G31100"/>
</dbReference>
<feature type="transmembrane region" description="Helical" evidence="6">
    <location>
        <begin position="7"/>
        <end position="27"/>
    </location>
</feature>
<keyword evidence="3 6" id="KW-1133">Transmembrane helix</keyword>
<feature type="compositionally biased region" description="Basic residues" evidence="5">
    <location>
        <begin position="398"/>
        <end position="413"/>
    </location>
</feature>
<dbReference type="HOGENOM" id="CLU_009468_2_0_1"/>
<evidence type="ECO:0000256" key="6">
    <source>
        <dbReference type="SAM" id="Phobius"/>
    </source>
</evidence>
<evidence type="ECO:0000259" key="8">
    <source>
        <dbReference type="PROSITE" id="PS51259"/>
    </source>
</evidence>
<feature type="compositionally biased region" description="Polar residues" evidence="5">
    <location>
        <begin position="417"/>
        <end position="426"/>
    </location>
</feature>
<feature type="region of interest" description="Disordered" evidence="5">
    <location>
        <begin position="307"/>
        <end position="354"/>
    </location>
</feature>
<feature type="compositionally biased region" description="Acidic residues" evidence="5">
    <location>
        <begin position="329"/>
        <end position="342"/>
    </location>
</feature>
<dbReference type="InterPro" id="IPR000109">
    <property type="entry name" value="POT_fam"/>
</dbReference>
<dbReference type="InterPro" id="IPR014772">
    <property type="entry name" value="Munc13_dom-2"/>
</dbReference>
<evidence type="ECO:0000313" key="9">
    <source>
        <dbReference type="EnsemblPlants" id="ONIVA03G31100.1"/>
    </source>
</evidence>
<feature type="compositionally biased region" description="Basic residues" evidence="5">
    <location>
        <begin position="122"/>
        <end position="131"/>
    </location>
</feature>
<evidence type="ECO:0000256" key="5">
    <source>
        <dbReference type="SAM" id="MobiDB-lite"/>
    </source>
</evidence>
<dbReference type="Pfam" id="PF00854">
    <property type="entry name" value="PTR2"/>
    <property type="match status" value="1"/>
</dbReference>
<dbReference type="GO" id="GO:0022857">
    <property type="term" value="F:transmembrane transporter activity"/>
    <property type="evidence" value="ECO:0007669"/>
    <property type="project" value="InterPro"/>
</dbReference>